<feature type="compositionally biased region" description="Acidic residues" evidence="1">
    <location>
        <begin position="204"/>
        <end position="215"/>
    </location>
</feature>
<evidence type="ECO:0000256" key="1">
    <source>
        <dbReference type="SAM" id="MobiDB-lite"/>
    </source>
</evidence>
<dbReference type="InterPro" id="IPR018606">
    <property type="entry name" value="Arb1"/>
</dbReference>
<evidence type="ECO:0000313" key="3">
    <source>
        <dbReference type="Proteomes" id="UP000184267"/>
    </source>
</evidence>
<evidence type="ECO:0000313" key="2">
    <source>
        <dbReference type="EMBL" id="OJT11378.1"/>
    </source>
</evidence>
<feature type="compositionally biased region" description="Low complexity" evidence="1">
    <location>
        <begin position="441"/>
        <end position="451"/>
    </location>
</feature>
<dbReference type="AlphaFoldDB" id="A0A1M2VUZ0"/>
<feature type="region of interest" description="Disordered" evidence="1">
    <location>
        <begin position="202"/>
        <end position="258"/>
    </location>
</feature>
<dbReference type="EMBL" id="MNAD01000648">
    <property type="protein sequence ID" value="OJT11378.1"/>
    <property type="molecule type" value="Genomic_DNA"/>
</dbReference>
<feature type="compositionally biased region" description="Low complexity" evidence="1">
    <location>
        <begin position="15"/>
        <end position="28"/>
    </location>
</feature>
<feature type="region of interest" description="Disordered" evidence="1">
    <location>
        <begin position="372"/>
        <end position="399"/>
    </location>
</feature>
<dbReference type="Proteomes" id="UP000184267">
    <property type="component" value="Unassembled WGS sequence"/>
</dbReference>
<organism evidence="2 3">
    <name type="scientific">Trametes pubescens</name>
    <name type="common">White-rot fungus</name>
    <dbReference type="NCBI Taxonomy" id="154538"/>
    <lineage>
        <taxon>Eukaryota</taxon>
        <taxon>Fungi</taxon>
        <taxon>Dikarya</taxon>
        <taxon>Basidiomycota</taxon>
        <taxon>Agaricomycotina</taxon>
        <taxon>Agaricomycetes</taxon>
        <taxon>Polyporales</taxon>
        <taxon>Polyporaceae</taxon>
        <taxon>Trametes</taxon>
    </lineage>
</organism>
<reference evidence="2 3" key="1">
    <citation type="submission" date="2016-10" db="EMBL/GenBank/DDBJ databases">
        <title>Genome sequence of the basidiomycete white-rot fungus Trametes pubescens.</title>
        <authorList>
            <person name="Makela M.R."/>
            <person name="Granchi Z."/>
            <person name="Peng M."/>
            <person name="De Vries R.P."/>
            <person name="Grigoriev I."/>
            <person name="Riley R."/>
            <person name="Hilden K."/>
        </authorList>
    </citation>
    <scope>NUCLEOTIDE SEQUENCE [LARGE SCALE GENOMIC DNA]</scope>
    <source>
        <strain evidence="2 3">FBCC735</strain>
    </source>
</reference>
<gene>
    <name evidence="2" type="ORF">TRAPUB_12105</name>
</gene>
<feature type="compositionally biased region" description="Basic and acidic residues" evidence="1">
    <location>
        <begin position="248"/>
        <end position="258"/>
    </location>
</feature>
<feature type="region of interest" description="Disordered" evidence="1">
    <location>
        <begin position="575"/>
        <end position="605"/>
    </location>
</feature>
<dbReference type="OrthoDB" id="435402at2759"/>
<dbReference type="OMA" id="FWYMEQV"/>
<protein>
    <submittedName>
        <fullName evidence="2">Uncharacterized protein</fullName>
    </submittedName>
</protein>
<feature type="region of interest" description="Disordered" evidence="1">
    <location>
        <begin position="516"/>
        <end position="541"/>
    </location>
</feature>
<sequence length="688" mass="75269">MSTDEPAPQPSRTFTVTTAPPTTTTPAVPATAAWPPADEHLWLTFPPFPQAPPGVTLIPFSAFKPAGVLQAADGERERDALGIPTVALRVHHDLTAMEKRKRKKTRTDASGAVRRVLWFEDWADGEELRRSAGVVDPSLPRIDRLHQAAYDFKHGRSLASNQEINHLWDRWRLYTGLISGMQAPATRKKNSAMRDAFAAMADAPADDDDDDDEDMPATRPPKEASVMVSNDEDAPPPSLPPSQPKPGVTEEQRQQRREYYREVRDQKMDRFLNDPEKAVKIFLSGYYRDRGLSFSEKSCRDGPILLAFFLNFLLRNRVFPESDKQLRKAVAVAELAQKELPHSFVISRGVPDAFSRGCEHLFGTMTDSWQIAPADPNADAESGDEGAPGAKRQKTEASTEAAVLQEALGPAEIEVVTDDTMHEMEEAAKEAGVDGVHDEPPAWGAPNTTTPAAPPADGEQSWGDPNAEWGAPNDPLVWDMTPKPNSLHEYVGATALPLTHTTGVVERSTRRVKAVIPPRAQQKKSGKNAKGQVPVGPTPEGVERDLEARLAQVVLAPWEEWDAYDKADVTKPTILSQSRGPAIKENGEAEPAPKTGGAPPHNPFKNEITLLADPAVAETLWVGTGLEATWVQLARTDPSVHIEAGGLGEPVAPTRFWYMEQVLAVLPTFHTEMVPLPTTQDVFGEEAS</sequence>
<proteinExistence type="predicted"/>
<feature type="compositionally biased region" description="Pro residues" evidence="1">
    <location>
        <begin position="235"/>
        <end position="244"/>
    </location>
</feature>
<feature type="region of interest" description="Disordered" evidence="1">
    <location>
        <begin position="433"/>
        <end position="472"/>
    </location>
</feature>
<feature type="region of interest" description="Disordered" evidence="1">
    <location>
        <begin position="1"/>
        <end position="28"/>
    </location>
</feature>
<accession>A0A1M2VUZ0</accession>
<dbReference type="GO" id="GO:0033167">
    <property type="term" value="C:ARC complex"/>
    <property type="evidence" value="ECO:0007669"/>
    <property type="project" value="InterPro"/>
</dbReference>
<dbReference type="GO" id="GO:0031047">
    <property type="term" value="P:regulatory ncRNA-mediated gene silencing"/>
    <property type="evidence" value="ECO:0007669"/>
    <property type="project" value="InterPro"/>
</dbReference>
<dbReference type="STRING" id="154538.A0A1M2VUZ0"/>
<dbReference type="Pfam" id="PF09692">
    <property type="entry name" value="Arb1"/>
    <property type="match status" value="1"/>
</dbReference>
<comment type="caution">
    <text evidence="2">The sequence shown here is derived from an EMBL/GenBank/DDBJ whole genome shotgun (WGS) entry which is preliminary data.</text>
</comment>
<name>A0A1M2VUZ0_TRAPU</name>
<keyword evidence="3" id="KW-1185">Reference proteome</keyword>